<comment type="caution">
    <text evidence="2">The sequence shown here is derived from an EMBL/GenBank/DDBJ whole genome shotgun (WGS) entry which is preliminary data.</text>
</comment>
<dbReference type="AlphaFoldDB" id="A0A3S5A384"/>
<dbReference type="Proteomes" id="UP000784294">
    <property type="component" value="Unassembled WGS sequence"/>
</dbReference>
<evidence type="ECO:0000256" key="1">
    <source>
        <dbReference type="SAM" id="MobiDB-lite"/>
    </source>
</evidence>
<accession>A0A3S5A384</accession>
<dbReference type="EMBL" id="CAAALY010037678">
    <property type="protein sequence ID" value="VEL18585.1"/>
    <property type="molecule type" value="Genomic_DNA"/>
</dbReference>
<sequence length="152" mass="16422">MAESTSEKSRSFADSISESIANSPLHASPVYSNSSAPTLLTRAPASPSPQSSLSSNSFIFSLGSDSNRDGNFDTLAQQISPGTTKASKAPLLPPAQANYQTRQNEHPQQTIGFYMQHEIKAWLDTVLACRKVDMAKLLGKAPKLADWRVGRN</sequence>
<protein>
    <submittedName>
        <fullName evidence="2">Uncharacterized protein</fullName>
    </submittedName>
</protein>
<feature type="region of interest" description="Disordered" evidence="1">
    <location>
        <begin position="23"/>
        <end position="54"/>
    </location>
</feature>
<reference evidence="2" key="1">
    <citation type="submission" date="2018-11" db="EMBL/GenBank/DDBJ databases">
        <authorList>
            <consortium name="Pathogen Informatics"/>
        </authorList>
    </citation>
    <scope>NUCLEOTIDE SEQUENCE</scope>
</reference>
<feature type="compositionally biased region" description="Polar residues" evidence="1">
    <location>
        <begin position="74"/>
        <end position="86"/>
    </location>
</feature>
<feature type="region of interest" description="Disordered" evidence="1">
    <location>
        <begin position="70"/>
        <end position="91"/>
    </location>
</feature>
<proteinExistence type="predicted"/>
<name>A0A3S5A384_9PLAT</name>
<keyword evidence="3" id="KW-1185">Reference proteome</keyword>
<evidence type="ECO:0000313" key="2">
    <source>
        <dbReference type="EMBL" id="VEL18585.1"/>
    </source>
</evidence>
<evidence type="ECO:0000313" key="3">
    <source>
        <dbReference type="Proteomes" id="UP000784294"/>
    </source>
</evidence>
<organism evidence="2 3">
    <name type="scientific">Protopolystoma xenopodis</name>
    <dbReference type="NCBI Taxonomy" id="117903"/>
    <lineage>
        <taxon>Eukaryota</taxon>
        <taxon>Metazoa</taxon>
        <taxon>Spiralia</taxon>
        <taxon>Lophotrochozoa</taxon>
        <taxon>Platyhelminthes</taxon>
        <taxon>Monogenea</taxon>
        <taxon>Polyopisthocotylea</taxon>
        <taxon>Polystomatidea</taxon>
        <taxon>Polystomatidae</taxon>
        <taxon>Protopolystoma</taxon>
    </lineage>
</organism>
<gene>
    <name evidence="2" type="ORF">PXEA_LOCUS12025</name>
</gene>